<sequence length="450" mass="49189">MRKTTGIIGTAAVIIVAAGVAAPWYTGKRIEQEFRQAMTQISAGAPTEVTQYDRGWRTSDAVTRTVINTEDGPWQVEVHHHITHGPWGFGWARIDSTPDFGEHQNAVAHYFGDQPALEANTTVGFGNDVNIDWHSPAFDETDVPESPGARLTWGGMDGHYRLADNRTASSVSIPSLNFQSDDATLTLNALKMDSNGAGGPDWPKMDNFWDGRFKTTLGQLNLQDKAEGVALKLGLDGQGQLRDNGDDGLSMNASWQVSNLLMQGPSLAEPLVINNATQTLALKHLPRDATRRLLIDLSNVDDSLDDDQVSGQMQNIMTLYLLEALKGTPTAEITIAGLDTPQGSLEGKLALNFRPLDSGRDPLATALERGQLTLDMASDRTLLTRLISMSEPSARPEQMLQGLEQQGLLARAGDRYRMDVEMNSQDLRINGESHPELYMMLPLLLMSLNG</sequence>
<evidence type="ECO:0000313" key="2">
    <source>
        <dbReference type="Proteomes" id="UP000244934"/>
    </source>
</evidence>
<organism evidence="1 2">
    <name type="scientific">Kushneria phyllosphaerae</name>
    <dbReference type="NCBI Taxonomy" id="2100822"/>
    <lineage>
        <taxon>Bacteria</taxon>
        <taxon>Pseudomonadati</taxon>
        <taxon>Pseudomonadota</taxon>
        <taxon>Gammaproteobacteria</taxon>
        <taxon>Oceanospirillales</taxon>
        <taxon>Halomonadaceae</taxon>
        <taxon>Kushneria</taxon>
    </lineage>
</organism>
<keyword evidence="2" id="KW-1185">Reference proteome</keyword>
<proteinExistence type="predicted"/>
<accession>A0A2R8CMJ9</accession>
<dbReference type="InterPro" id="IPR010352">
    <property type="entry name" value="DUF945"/>
</dbReference>
<reference evidence="2" key="1">
    <citation type="submission" date="2018-03" db="EMBL/GenBank/DDBJ databases">
        <authorList>
            <person name="Navarro De La Torre S."/>
        </authorList>
    </citation>
    <scope>NUCLEOTIDE SEQUENCE [LARGE SCALE GENOMIC DNA]</scope>
    <source>
        <strain evidence="2">EAod3</strain>
    </source>
</reference>
<dbReference type="Proteomes" id="UP000244934">
    <property type="component" value="Unassembled WGS sequence"/>
</dbReference>
<dbReference type="OrthoDB" id="6179402at2"/>
<dbReference type="AlphaFoldDB" id="A0A2R8CMJ9"/>
<name>A0A2R8CMJ9_9GAMM</name>
<dbReference type="RefSeq" id="WP_108842903.1">
    <property type="nucleotide sequence ID" value="NZ_ONZI01000003.1"/>
</dbReference>
<evidence type="ECO:0008006" key="3">
    <source>
        <dbReference type="Google" id="ProtNLM"/>
    </source>
</evidence>
<evidence type="ECO:0000313" key="1">
    <source>
        <dbReference type="EMBL" id="SPJ34062.1"/>
    </source>
</evidence>
<dbReference type="EMBL" id="ONZI01000003">
    <property type="protein sequence ID" value="SPJ34062.1"/>
    <property type="molecule type" value="Genomic_DNA"/>
</dbReference>
<protein>
    <recommendedName>
        <fullName evidence="3">DUF945 domain-containing protein</fullName>
    </recommendedName>
</protein>
<gene>
    <name evidence="1" type="ORF">KSP9073_02094</name>
</gene>
<dbReference type="Pfam" id="PF06097">
    <property type="entry name" value="DUF945"/>
    <property type="match status" value="1"/>
</dbReference>